<keyword evidence="2" id="KW-0966">Cell projection</keyword>
<dbReference type="Proteomes" id="UP001595444">
    <property type="component" value="Unassembled WGS sequence"/>
</dbReference>
<keyword evidence="3" id="KW-1185">Reference proteome</keyword>
<sequence length="139" mass="14500">MKITGSGPVQSKTLKKTSSSKGSSGSVFSSQVSGSSDSTPAQSVRGTSGIASVDALLALQGVTDSTDGRSKGLARAEEMLSLLDDIRKGILLGAISMPNLRNLADMARNQKSKTGDDRLNEILADIELRAEVELAKYGE</sequence>
<comment type="caution">
    <text evidence="2">The sequence shown here is derived from an EMBL/GenBank/DDBJ whole genome shotgun (WGS) entry which is preliminary data.</text>
</comment>
<gene>
    <name evidence="2" type="ORF">ACFOKA_04865</name>
</gene>
<evidence type="ECO:0000256" key="1">
    <source>
        <dbReference type="SAM" id="MobiDB-lite"/>
    </source>
</evidence>
<keyword evidence="2" id="KW-0282">Flagellum</keyword>
<feature type="region of interest" description="Disordered" evidence="1">
    <location>
        <begin position="1"/>
        <end position="45"/>
    </location>
</feature>
<evidence type="ECO:0000313" key="2">
    <source>
        <dbReference type="EMBL" id="MFC3051231.1"/>
    </source>
</evidence>
<proteinExistence type="predicted"/>
<name>A0ABV7D2K8_9PROT</name>
<feature type="compositionally biased region" description="Low complexity" evidence="1">
    <location>
        <begin position="9"/>
        <end position="39"/>
    </location>
</feature>
<keyword evidence="2" id="KW-0969">Cilium</keyword>
<organism evidence="2 3">
    <name type="scientific">Kordiimonas pumila</name>
    <dbReference type="NCBI Taxonomy" id="2161677"/>
    <lineage>
        <taxon>Bacteria</taxon>
        <taxon>Pseudomonadati</taxon>
        <taxon>Pseudomonadota</taxon>
        <taxon>Alphaproteobacteria</taxon>
        <taxon>Kordiimonadales</taxon>
        <taxon>Kordiimonadaceae</taxon>
        <taxon>Kordiimonas</taxon>
    </lineage>
</organism>
<reference evidence="3" key="1">
    <citation type="journal article" date="2019" name="Int. J. Syst. Evol. Microbiol.">
        <title>The Global Catalogue of Microorganisms (GCM) 10K type strain sequencing project: providing services to taxonomists for standard genome sequencing and annotation.</title>
        <authorList>
            <consortium name="The Broad Institute Genomics Platform"/>
            <consortium name="The Broad Institute Genome Sequencing Center for Infectious Disease"/>
            <person name="Wu L."/>
            <person name="Ma J."/>
        </authorList>
    </citation>
    <scope>NUCLEOTIDE SEQUENCE [LARGE SCALE GENOMIC DNA]</scope>
    <source>
        <strain evidence="3">KCTC 62164</strain>
    </source>
</reference>
<dbReference type="EMBL" id="JBHRSL010000002">
    <property type="protein sequence ID" value="MFC3051231.1"/>
    <property type="molecule type" value="Genomic_DNA"/>
</dbReference>
<dbReference type="RefSeq" id="WP_228073881.1">
    <property type="nucleotide sequence ID" value="NZ_CP061205.1"/>
</dbReference>
<dbReference type="Pfam" id="PF10768">
    <property type="entry name" value="FliX"/>
    <property type="match status" value="1"/>
</dbReference>
<evidence type="ECO:0000313" key="3">
    <source>
        <dbReference type="Proteomes" id="UP001595444"/>
    </source>
</evidence>
<protein>
    <submittedName>
        <fullName evidence="2">Flagellar assembly protein FliX</fullName>
    </submittedName>
</protein>
<dbReference type="InterPro" id="IPR019704">
    <property type="entry name" value="Flagellar_assmbl_FliX_class2"/>
</dbReference>
<accession>A0ABV7D2K8</accession>